<dbReference type="EMBL" id="HBEZ01012165">
    <property type="protein sequence ID" value="CAD8629010.1"/>
    <property type="molecule type" value="Transcribed_RNA"/>
</dbReference>
<sequence length="121" mass="13539">MRISRFSFGLKFLKLPKIFQLYLANHFEKASTMNVASSCAFNYVCTGFRSSYSLSGPWYRRDSIMLCGNLISSIAALWPNAPSSDVFLSRLSQHRRAKCCLTQPRRGVNSVAGCRRSTGGD</sequence>
<accession>A0A7S0M252</accession>
<name>A0A7S0M252_9CRYP</name>
<reference evidence="1" key="1">
    <citation type="submission" date="2021-01" db="EMBL/GenBank/DDBJ databases">
        <authorList>
            <person name="Corre E."/>
            <person name="Pelletier E."/>
            <person name="Niang G."/>
            <person name="Scheremetjew M."/>
            <person name="Finn R."/>
            <person name="Kale V."/>
            <person name="Holt S."/>
            <person name="Cochrane G."/>
            <person name="Meng A."/>
            <person name="Brown T."/>
            <person name="Cohen L."/>
        </authorList>
    </citation>
    <scope>NUCLEOTIDE SEQUENCE</scope>
    <source>
        <strain evidence="1">CCAP979/52</strain>
    </source>
</reference>
<evidence type="ECO:0000313" key="1">
    <source>
        <dbReference type="EMBL" id="CAD8629010.1"/>
    </source>
</evidence>
<proteinExistence type="predicted"/>
<gene>
    <name evidence="1" type="ORF">CCUR1050_LOCUS6689</name>
</gene>
<organism evidence="1">
    <name type="scientific">Cryptomonas curvata</name>
    <dbReference type="NCBI Taxonomy" id="233186"/>
    <lineage>
        <taxon>Eukaryota</taxon>
        <taxon>Cryptophyceae</taxon>
        <taxon>Cryptomonadales</taxon>
        <taxon>Cryptomonadaceae</taxon>
        <taxon>Cryptomonas</taxon>
    </lineage>
</organism>
<protein>
    <submittedName>
        <fullName evidence="1">Uncharacterized protein</fullName>
    </submittedName>
</protein>
<dbReference type="AlphaFoldDB" id="A0A7S0M252"/>